<keyword evidence="1" id="KW-0812">Transmembrane</keyword>
<feature type="transmembrane region" description="Helical" evidence="1">
    <location>
        <begin position="106"/>
        <end position="132"/>
    </location>
</feature>
<name>A0ABP5LFG6_9MICC</name>
<protein>
    <recommendedName>
        <fullName evidence="4">Integral membrane protein</fullName>
    </recommendedName>
</protein>
<keyword evidence="1" id="KW-0472">Membrane</keyword>
<accession>A0ABP5LFG6</accession>
<sequence>MGMWSFTPVTLTGRPSHMDPIEPPVTLSPAARQRAASLKERVYIIFTSLAVVLALRSHADETSPAAAAATLSIVVIGSLLGIFVADLLSHLTVHSTLPTGEELHHMIAVSAGGLGVLVTPLLLLAAAGLGLWSTAVALGWAVVVLVASLMVVGYLAIRRLDIPLHHKAAIMFAEVVLSLLVIGLELIAHNL</sequence>
<feature type="transmembrane region" description="Helical" evidence="1">
    <location>
        <begin position="65"/>
        <end position="85"/>
    </location>
</feature>
<feature type="transmembrane region" description="Helical" evidence="1">
    <location>
        <begin position="42"/>
        <end position="59"/>
    </location>
</feature>
<evidence type="ECO:0000313" key="2">
    <source>
        <dbReference type="EMBL" id="GAA2144430.1"/>
    </source>
</evidence>
<keyword evidence="3" id="KW-1185">Reference proteome</keyword>
<dbReference type="Proteomes" id="UP001500102">
    <property type="component" value="Unassembled WGS sequence"/>
</dbReference>
<feature type="transmembrane region" description="Helical" evidence="1">
    <location>
        <begin position="138"/>
        <end position="157"/>
    </location>
</feature>
<proteinExistence type="predicted"/>
<organism evidence="2 3">
    <name type="scientific">Arthrobacter humicola</name>
    <dbReference type="NCBI Taxonomy" id="409291"/>
    <lineage>
        <taxon>Bacteria</taxon>
        <taxon>Bacillati</taxon>
        <taxon>Actinomycetota</taxon>
        <taxon>Actinomycetes</taxon>
        <taxon>Micrococcales</taxon>
        <taxon>Micrococcaceae</taxon>
        <taxon>Arthrobacter</taxon>
    </lineage>
</organism>
<keyword evidence="1" id="KW-1133">Transmembrane helix</keyword>
<reference evidence="3" key="1">
    <citation type="journal article" date="2019" name="Int. J. Syst. Evol. Microbiol.">
        <title>The Global Catalogue of Microorganisms (GCM) 10K type strain sequencing project: providing services to taxonomists for standard genome sequencing and annotation.</title>
        <authorList>
            <consortium name="The Broad Institute Genomics Platform"/>
            <consortium name="The Broad Institute Genome Sequencing Center for Infectious Disease"/>
            <person name="Wu L."/>
            <person name="Ma J."/>
        </authorList>
    </citation>
    <scope>NUCLEOTIDE SEQUENCE [LARGE SCALE GENOMIC DNA]</scope>
    <source>
        <strain evidence="3">JCM 15921</strain>
    </source>
</reference>
<evidence type="ECO:0000256" key="1">
    <source>
        <dbReference type="SAM" id="Phobius"/>
    </source>
</evidence>
<comment type="caution">
    <text evidence="2">The sequence shown here is derived from an EMBL/GenBank/DDBJ whole genome shotgun (WGS) entry which is preliminary data.</text>
</comment>
<gene>
    <name evidence="2" type="ORF">GCM10009825_35920</name>
</gene>
<evidence type="ECO:0000313" key="3">
    <source>
        <dbReference type="Proteomes" id="UP001500102"/>
    </source>
</evidence>
<dbReference type="EMBL" id="BAAAQB010000041">
    <property type="protein sequence ID" value="GAA2144430.1"/>
    <property type="molecule type" value="Genomic_DNA"/>
</dbReference>
<evidence type="ECO:0008006" key="4">
    <source>
        <dbReference type="Google" id="ProtNLM"/>
    </source>
</evidence>
<feature type="transmembrane region" description="Helical" evidence="1">
    <location>
        <begin position="169"/>
        <end position="188"/>
    </location>
</feature>